<dbReference type="OrthoDB" id="7203715at2759"/>
<dbReference type="InterPro" id="IPR006580">
    <property type="entry name" value="Znf_TTF"/>
</dbReference>
<dbReference type="EMBL" id="CAJNOC010005502">
    <property type="protein sequence ID" value="CAF1054027.1"/>
    <property type="molecule type" value="Genomic_DNA"/>
</dbReference>
<keyword evidence="3" id="KW-1185">Reference proteome</keyword>
<evidence type="ECO:0000259" key="1">
    <source>
        <dbReference type="SMART" id="SM00597"/>
    </source>
</evidence>
<proteinExistence type="predicted"/>
<dbReference type="Proteomes" id="UP000663879">
    <property type="component" value="Unassembled WGS sequence"/>
</dbReference>
<feature type="domain" description="TTF-type" evidence="1">
    <location>
        <begin position="63"/>
        <end position="133"/>
    </location>
</feature>
<dbReference type="AlphaFoldDB" id="A0A814KLF6"/>
<gene>
    <name evidence="2" type="ORF">OXX778_LOCUS18967</name>
</gene>
<reference evidence="2" key="1">
    <citation type="submission" date="2021-02" db="EMBL/GenBank/DDBJ databases">
        <authorList>
            <person name="Nowell W R."/>
        </authorList>
    </citation>
    <scope>NUCLEOTIDE SEQUENCE</scope>
    <source>
        <strain evidence="2">Ploen Becks lab</strain>
    </source>
</reference>
<comment type="caution">
    <text evidence="2">The sequence shown here is derived from an EMBL/GenBank/DDBJ whole genome shotgun (WGS) entry which is preliminary data.</text>
</comment>
<organism evidence="2 3">
    <name type="scientific">Brachionus calyciflorus</name>
    <dbReference type="NCBI Taxonomy" id="104777"/>
    <lineage>
        <taxon>Eukaryota</taxon>
        <taxon>Metazoa</taxon>
        <taxon>Spiralia</taxon>
        <taxon>Gnathifera</taxon>
        <taxon>Rotifera</taxon>
        <taxon>Eurotatoria</taxon>
        <taxon>Monogononta</taxon>
        <taxon>Pseudotrocha</taxon>
        <taxon>Ploima</taxon>
        <taxon>Brachionidae</taxon>
        <taxon>Brachionus</taxon>
    </lineage>
</organism>
<sequence>MLQSKLYFSGRIVDVSKEKYDNEAVFTTIQPTNETLKMILNSVNIEISKPSQPEIKNSKKESNDRSFQISWYSNYKWIHNDLGADLVFCFPCLKFGLNEAINNAFTNIGFNNWKKAIESFIQHQNSNFNKNATIR</sequence>
<name>A0A814KLF6_9BILA</name>
<evidence type="ECO:0000313" key="2">
    <source>
        <dbReference type="EMBL" id="CAF1054027.1"/>
    </source>
</evidence>
<evidence type="ECO:0000313" key="3">
    <source>
        <dbReference type="Proteomes" id="UP000663879"/>
    </source>
</evidence>
<accession>A0A814KLF6</accession>
<protein>
    <recommendedName>
        <fullName evidence="1">TTF-type domain-containing protein</fullName>
    </recommendedName>
</protein>
<dbReference type="SMART" id="SM00597">
    <property type="entry name" value="ZnF_TTF"/>
    <property type="match status" value="1"/>
</dbReference>